<organism evidence="3 4">
    <name type="scientific">Candidatus Berkelbacteria bacterium CG10_big_fil_rev_8_21_14_0_10_41_12</name>
    <dbReference type="NCBI Taxonomy" id="1974513"/>
    <lineage>
        <taxon>Bacteria</taxon>
        <taxon>Candidatus Berkelbacteria</taxon>
    </lineage>
</organism>
<evidence type="ECO:0000256" key="1">
    <source>
        <dbReference type="SAM" id="MobiDB-lite"/>
    </source>
</evidence>
<feature type="compositionally biased region" description="Polar residues" evidence="1">
    <location>
        <begin position="51"/>
        <end position="67"/>
    </location>
</feature>
<protein>
    <submittedName>
        <fullName evidence="3">Uncharacterized protein</fullName>
    </submittedName>
</protein>
<dbReference type="AlphaFoldDB" id="A0A2M6WW98"/>
<evidence type="ECO:0000313" key="3">
    <source>
        <dbReference type="EMBL" id="PIT97073.1"/>
    </source>
</evidence>
<feature type="region of interest" description="Disordered" evidence="1">
    <location>
        <begin position="43"/>
        <end position="67"/>
    </location>
</feature>
<keyword evidence="2" id="KW-1133">Transmembrane helix</keyword>
<gene>
    <name evidence="3" type="ORF">COT77_03340</name>
</gene>
<name>A0A2M6WW98_9BACT</name>
<keyword evidence="2" id="KW-0472">Membrane</keyword>
<comment type="caution">
    <text evidence="3">The sequence shown here is derived from an EMBL/GenBank/DDBJ whole genome shotgun (WGS) entry which is preliminary data.</text>
</comment>
<dbReference type="EMBL" id="PEZV01000038">
    <property type="protein sequence ID" value="PIT97073.1"/>
    <property type="molecule type" value="Genomic_DNA"/>
</dbReference>
<evidence type="ECO:0000256" key="2">
    <source>
        <dbReference type="SAM" id="Phobius"/>
    </source>
</evidence>
<dbReference type="Proteomes" id="UP000228596">
    <property type="component" value="Unassembled WGS sequence"/>
</dbReference>
<evidence type="ECO:0000313" key="4">
    <source>
        <dbReference type="Proteomes" id="UP000228596"/>
    </source>
</evidence>
<proteinExistence type="predicted"/>
<accession>A0A2M6WW98</accession>
<feature type="transmembrane region" description="Helical" evidence="2">
    <location>
        <begin position="7"/>
        <end position="28"/>
    </location>
</feature>
<keyword evidence="2" id="KW-0812">Transmembrane</keyword>
<reference evidence="4" key="1">
    <citation type="submission" date="2017-09" db="EMBL/GenBank/DDBJ databases">
        <title>Depth-based differentiation of microbial function through sediment-hosted aquifers and enrichment of novel symbionts in the deep terrestrial subsurface.</title>
        <authorList>
            <person name="Probst A.J."/>
            <person name="Ladd B."/>
            <person name="Jarett J.K."/>
            <person name="Geller-Mcgrath D.E."/>
            <person name="Sieber C.M.K."/>
            <person name="Emerson J.B."/>
            <person name="Anantharaman K."/>
            <person name="Thomas B.C."/>
            <person name="Malmstrom R."/>
            <person name="Stieglmeier M."/>
            <person name="Klingl A."/>
            <person name="Woyke T."/>
            <person name="Ryan C.M."/>
            <person name="Banfield J.F."/>
        </authorList>
    </citation>
    <scope>NUCLEOTIDE SEQUENCE [LARGE SCALE GENOMIC DNA]</scope>
</reference>
<sequence length="220" mass="24337">MKTKTKIKISSTVAIICLLVIIAAIILLKTKIFTKDNTNSISPTPIPDLSAQETKTSTPTPQINNNLYTDNENKFSFKIPEKFAYNQKISDFKSSDSADAKINIISSTPDDETENYIKNSSNSTPFMPGKSIESFVSLVDDQVSESLARQSKSQETLTTTNKLTGKKYLGLTSNGYKYDQIVIDIGLGQAKMLVINNYYDKDGNSAQELLNNILNSLNKI</sequence>